<evidence type="ECO:0000313" key="3">
    <source>
        <dbReference type="Proteomes" id="UP001194580"/>
    </source>
</evidence>
<comment type="caution">
    <text evidence="2">The sequence shown here is derived from an EMBL/GenBank/DDBJ whole genome shotgun (WGS) entry which is preliminary data.</text>
</comment>
<sequence length="316" mass="35898">MIAMEVKTWQGESADYGLIELDYVEILTDAHSIYMDDPMYREHRPFIHTIDLNRTGCLQLDTDPQGPKRVTDYTISGDGSHVLVTTVAGDHRFLQLWNFKEPLPVASPPHYRKESNSLQQSSHSKESPPTKPFQLQLVAWMQIPMAHEIAYDYCLSWNGSQLVYIDLDRFDAPDVDNEEMLASNKSCRKNGATRIESPLKNDTAFYKVDTKFTRVPPGAIAGSGYRRFNPEERCPQLRDFFAKSASHIIATLEQDIRDELFVTCDGITIDLPPVGALLKQLCGPYLVIGNSDAYEVSTWDIEQGLRFASYMDLTYE</sequence>
<reference evidence="2" key="1">
    <citation type="journal article" date="2020" name="Fungal Divers.">
        <title>Resolving the Mortierellaceae phylogeny through synthesis of multi-gene phylogenetics and phylogenomics.</title>
        <authorList>
            <person name="Vandepol N."/>
            <person name="Liber J."/>
            <person name="Desiro A."/>
            <person name="Na H."/>
            <person name="Kennedy M."/>
            <person name="Barry K."/>
            <person name="Grigoriev I.V."/>
            <person name="Miller A.N."/>
            <person name="O'Donnell K."/>
            <person name="Stajich J.E."/>
            <person name="Bonito G."/>
        </authorList>
    </citation>
    <scope>NUCLEOTIDE SEQUENCE</scope>
    <source>
        <strain evidence="2">NRRL 28262</strain>
    </source>
</reference>
<dbReference type="Proteomes" id="UP001194580">
    <property type="component" value="Unassembled WGS sequence"/>
</dbReference>
<gene>
    <name evidence="2" type="ORF">BGZ95_009619</name>
</gene>
<feature type="region of interest" description="Disordered" evidence="1">
    <location>
        <begin position="108"/>
        <end position="130"/>
    </location>
</feature>
<evidence type="ECO:0000256" key="1">
    <source>
        <dbReference type="SAM" id="MobiDB-lite"/>
    </source>
</evidence>
<dbReference type="AlphaFoldDB" id="A0AAD4DCK6"/>
<evidence type="ECO:0000313" key="2">
    <source>
        <dbReference type="EMBL" id="KAG0274615.1"/>
    </source>
</evidence>
<name>A0AAD4DCK6_9FUNG</name>
<dbReference type="SUPFAM" id="SSF69322">
    <property type="entry name" value="Tricorn protease domain 2"/>
    <property type="match status" value="1"/>
</dbReference>
<protein>
    <submittedName>
        <fullName evidence="2">Uncharacterized protein</fullName>
    </submittedName>
</protein>
<organism evidence="2 3">
    <name type="scientific">Linnemannia exigua</name>
    <dbReference type="NCBI Taxonomy" id="604196"/>
    <lineage>
        <taxon>Eukaryota</taxon>
        <taxon>Fungi</taxon>
        <taxon>Fungi incertae sedis</taxon>
        <taxon>Mucoromycota</taxon>
        <taxon>Mortierellomycotina</taxon>
        <taxon>Mortierellomycetes</taxon>
        <taxon>Mortierellales</taxon>
        <taxon>Mortierellaceae</taxon>
        <taxon>Linnemannia</taxon>
    </lineage>
</organism>
<accession>A0AAD4DCK6</accession>
<dbReference type="EMBL" id="JAAAIL010000581">
    <property type="protein sequence ID" value="KAG0274615.1"/>
    <property type="molecule type" value="Genomic_DNA"/>
</dbReference>
<keyword evidence="3" id="KW-1185">Reference proteome</keyword>
<proteinExistence type="predicted"/>